<dbReference type="AlphaFoldDB" id="A0ABD2A746"/>
<dbReference type="InterPro" id="IPR036676">
    <property type="entry name" value="PurM-like_C_sf"/>
</dbReference>
<keyword evidence="4" id="KW-0067">ATP-binding</keyword>
<feature type="region of interest" description="Disordered" evidence="6">
    <location>
        <begin position="1"/>
        <end position="31"/>
    </location>
</feature>
<dbReference type="Gene3D" id="3.90.650.10">
    <property type="entry name" value="PurM-like C-terminal domain"/>
    <property type="match status" value="1"/>
</dbReference>
<evidence type="ECO:0000256" key="1">
    <source>
        <dbReference type="ARBA" id="ARBA00022679"/>
    </source>
</evidence>
<dbReference type="GO" id="GO:0005524">
    <property type="term" value="F:ATP binding"/>
    <property type="evidence" value="ECO:0007669"/>
    <property type="project" value="UniProtKB-KW"/>
</dbReference>
<gene>
    <name evidence="8" type="ORF">V1478_014134</name>
</gene>
<dbReference type="Pfam" id="PF02769">
    <property type="entry name" value="AIRS_C"/>
    <property type="match status" value="1"/>
</dbReference>
<sequence>MSMISKSQMAGNTNNNKKNNDNDNDSGGVSGFGNGDGNGDTFFMELVGNSTYYEYTSLFKPMEHGLSKDFKFSRIGDTREKYYYKLDRDETKLFEEILWEDKIRVSHKVIYESESIERSMILPCEDTSVTKLDHLDLYLVETSNLLNPIIDDPYLMGKIACSSVLSGIYALGIAKVTNIRLFLGISNRIEINDRNIVMSMVIRGFKDTAKIAGTIVRGCQIIGNPWSGWIGGTASTVCTHQQELVPPDGATIGDVIVLTKPLGTTLAITLYQWMEQPEKRARLLLTVNEEDVKRAYCRAVDSMTRTNRVAAILMRKYNAHAACEVSSYGILGHAELLVRRQRNNVNFVIHNMPVIAKMCGLSKITGSSMPLLRGTVPEVSGGLLVVLPREQAAVYCKALEKVEHMNAWIVGIVESGERKARVIDRPRVIEVPSKNTTDSLW</sequence>
<evidence type="ECO:0000256" key="3">
    <source>
        <dbReference type="ARBA" id="ARBA00022777"/>
    </source>
</evidence>
<dbReference type="Gene3D" id="3.30.1330.10">
    <property type="entry name" value="PurM-like, N-terminal domain"/>
    <property type="match status" value="1"/>
</dbReference>
<feature type="compositionally biased region" description="Polar residues" evidence="6">
    <location>
        <begin position="1"/>
        <end position="10"/>
    </location>
</feature>
<keyword evidence="5" id="KW-0711">Selenium</keyword>
<dbReference type="PANTHER" id="PTHR10256:SF0">
    <property type="entry name" value="INACTIVE SELENIDE, WATER DIKINASE-LIKE PROTEIN-RELATED"/>
    <property type="match status" value="1"/>
</dbReference>
<dbReference type="FunFam" id="3.90.650.10:FF:000010">
    <property type="entry name" value="Selenide, water dikinase"/>
    <property type="match status" value="1"/>
</dbReference>
<proteinExistence type="predicted"/>
<protein>
    <recommendedName>
        <fullName evidence="7">PurM-like C-terminal domain-containing protein</fullName>
    </recommendedName>
</protein>
<dbReference type="InterPro" id="IPR004536">
    <property type="entry name" value="SPS/SelD"/>
</dbReference>
<name>A0ABD2A746_VESSQ</name>
<dbReference type="InterPro" id="IPR036921">
    <property type="entry name" value="PurM-like_N_sf"/>
</dbReference>
<comment type="caution">
    <text evidence="8">The sequence shown here is derived from an EMBL/GenBank/DDBJ whole genome shotgun (WGS) entry which is preliminary data.</text>
</comment>
<reference evidence="8 9" key="1">
    <citation type="journal article" date="2024" name="Ann. Entomol. Soc. Am.">
        <title>Genomic analyses of the southern and eastern yellowjacket wasps (Hymenoptera: Vespidae) reveal evolutionary signatures of social life.</title>
        <authorList>
            <person name="Catto M.A."/>
            <person name="Caine P.B."/>
            <person name="Orr S.E."/>
            <person name="Hunt B.G."/>
            <person name="Goodisman M.A.D."/>
        </authorList>
    </citation>
    <scope>NUCLEOTIDE SEQUENCE [LARGE SCALE GENOMIC DNA]</scope>
    <source>
        <strain evidence="8">233</strain>
        <tissue evidence="8">Head and thorax</tissue>
    </source>
</reference>
<keyword evidence="9" id="KW-1185">Reference proteome</keyword>
<feature type="domain" description="PurM-like C-terminal" evidence="7">
    <location>
        <begin position="252"/>
        <end position="420"/>
    </location>
</feature>
<dbReference type="NCBIfam" id="TIGR00476">
    <property type="entry name" value="selD"/>
    <property type="match status" value="1"/>
</dbReference>
<evidence type="ECO:0000256" key="6">
    <source>
        <dbReference type="SAM" id="MobiDB-lite"/>
    </source>
</evidence>
<evidence type="ECO:0000256" key="5">
    <source>
        <dbReference type="ARBA" id="ARBA00023266"/>
    </source>
</evidence>
<dbReference type="Proteomes" id="UP001607302">
    <property type="component" value="Unassembled WGS sequence"/>
</dbReference>
<keyword evidence="3" id="KW-0418">Kinase</keyword>
<evidence type="ECO:0000256" key="2">
    <source>
        <dbReference type="ARBA" id="ARBA00022741"/>
    </source>
</evidence>
<organism evidence="8 9">
    <name type="scientific">Vespula squamosa</name>
    <name type="common">Southern yellow jacket</name>
    <name type="synonym">Wasp</name>
    <dbReference type="NCBI Taxonomy" id="30214"/>
    <lineage>
        <taxon>Eukaryota</taxon>
        <taxon>Metazoa</taxon>
        <taxon>Ecdysozoa</taxon>
        <taxon>Arthropoda</taxon>
        <taxon>Hexapoda</taxon>
        <taxon>Insecta</taxon>
        <taxon>Pterygota</taxon>
        <taxon>Neoptera</taxon>
        <taxon>Endopterygota</taxon>
        <taxon>Hymenoptera</taxon>
        <taxon>Apocrita</taxon>
        <taxon>Aculeata</taxon>
        <taxon>Vespoidea</taxon>
        <taxon>Vespidae</taxon>
        <taxon>Vespinae</taxon>
        <taxon>Vespula</taxon>
    </lineage>
</organism>
<evidence type="ECO:0000259" key="7">
    <source>
        <dbReference type="Pfam" id="PF02769"/>
    </source>
</evidence>
<dbReference type="SUPFAM" id="SSF56042">
    <property type="entry name" value="PurM C-terminal domain-like"/>
    <property type="match status" value="1"/>
</dbReference>
<dbReference type="InterPro" id="IPR010918">
    <property type="entry name" value="PurM-like_C_dom"/>
</dbReference>
<evidence type="ECO:0000313" key="8">
    <source>
        <dbReference type="EMBL" id="KAL2716458.1"/>
    </source>
</evidence>
<accession>A0ABD2A746</accession>
<keyword evidence="2" id="KW-0547">Nucleotide-binding</keyword>
<dbReference type="EMBL" id="JAUDFV010000154">
    <property type="protein sequence ID" value="KAL2716458.1"/>
    <property type="molecule type" value="Genomic_DNA"/>
</dbReference>
<dbReference type="GO" id="GO:0016301">
    <property type="term" value="F:kinase activity"/>
    <property type="evidence" value="ECO:0007669"/>
    <property type="project" value="UniProtKB-KW"/>
</dbReference>
<evidence type="ECO:0000313" key="9">
    <source>
        <dbReference type="Proteomes" id="UP001607302"/>
    </source>
</evidence>
<keyword evidence="1" id="KW-0808">Transferase</keyword>
<evidence type="ECO:0000256" key="4">
    <source>
        <dbReference type="ARBA" id="ARBA00022840"/>
    </source>
</evidence>
<dbReference type="PANTHER" id="PTHR10256">
    <property type="entry name" value="SELENIDE, WATER DIKINASE"/>
    <property type="match status" value="1"/>
</dbReference>
<dbReference type="SUPFAM" id="SSF55326">
    <property type="entry name" value="PurM N-terminal domain-like"/>
    <property type="match status" value="1"/>
</dbReference>